<name>A0A1Y2FDT9_PROLT</name>
<dbReference type="EMBL" id="MCFI01000010">
    <property type="protein sequence ID" value="ORY82090.1"/>
    <property type="molecule type" value="Genomic_DNA"/>
</dbReference>
<feature type="compositionally biased region" description="Basic and acidic residues" evidence="2">
    <location>
        <begin position="241"/>
        <end position="254"/>
    </location>
</feature>
<sequence length="742" mass="82617">MITDWAVLGPFSIGTREDPWLDAVQDIYAEKIDWNKRYKTTLCTYASWTAVRSSTSMVDKAGLGEEISISISFPQVNWERHVQTNGWAATQFQAYLRGFFVLDHCSDVDLQVMSTPEFLLDGERYEGDIYMLGEPLRLHLNAGRHQLDIRVIAEVRILGFAAQPTSKIVVNIQKDCALQSAGPIRSELTRDASSAPDAHRLSFQPGKSHSQIGSTRNSSSDWSPPESIDLESVRLYHRPRVHEPRQPRHLPYGDDHNLSSAIYRTPLTEAAKPGNFKSPIVLALHGAGVDHHNGFWRDCFKDTYPAAWILQPDCGKWGDDYHALGAISIDLALKALLKEYHKIFAPSPEYHVPEPDLDALIVLGHSNGAQGAMQFVIRNSDRVIGAAWAAGYLSINRYVPYSQWTCNAASLADKPEFDILRNIALFKDVPCFIRHGIDDDNVPISHGRQMASALDIDLEEIEGAGHWYEGILTTGRFESFVNEMIAKRTVARPLPDAFCVMSWGTPITKFGMSIVQVDDNFILNIGARCSATLSVDGKSLSFRTSAVKALAFEPLTRSLLKSKGVETLFIDGQEVVADNLQKHLSSIQGCVKAEGGHWHLITSRPRTVVLRNLTCILESSLSIIVDGPEILVDRIIHSLKLYHNITGVSSTLKSFLPHRHSRIELKVDPSQTYSSFKLSNHDFSPDAILLTISAPSYADLSKCVRLIPWRTGYTAYGNMEVDWAETRNILVSGSLAKLSIRS</sequence>
<dbReference type="PANTHER" id="PTHR43037">
    <property type="entry name" value="UNNAMED PRODUCT-RELATED"/>
    <property type="match status" value="1"/>
</dbReference>
<dbReference type="SUPFAM" id="SSF53474">
    <property type="entry name" value="alpha/beta-Hydrolases"/>
    <property type="match status" value="1"/>
</dbReference>
<dbReference type="GeneID" id="63786000"/>
<dbReference type="PANTHER" id="PTHR43037:SF4">
    <property type="entry name" value="PEPTIDASE S9 PROLYL OLIGOPEPTIDASE CATALYTIC DOMAIN-CONTAINING PROTEIN"/>
    <property type="match status" value="1"/>
</dbReference>
<keyword evidence="4" id="KW-1185">Reference proteome</keyword>
<dbReference type="Gene3D" id="3.40.50.1820">
    <property type="entry name" value="alpha/beta hydrolase"/>
    <property type="match status" value="1"/>
</dbReference>
<feature type="compositionally biased region" description="Polar residues" evidence="2">
    <location>
        <begin position="205"/>
        <end position="222"/>
    </location>
</feature>
<dbReference type="GO" id="GO:0016787">
    <property type="term" value="F:hydrolase activity"/>
    <property type="evidence" value="ECO:0007669"/>
    <property type="project" value="UniProtKB-KW"/>
</dbReference>
<keyword evidence="3" id="KW-0378">Hydrolase</keyword>
<dbReference type="InterPro" id="IPR050955">
    <property type="entry name" value="Plant_Biomass_Hydrol_Est"/>
</dbReference>
<organism evidence="3 4">
    <name type="scientific">Protomyces lactucae-debilis</name>
    <dbReference type="NCBI Taxonomy" id="2754530"/>
    <lineage>
        <taxon>Eukaryota</taxon>
        <taxon>Fungi</taxon>
        <taxon>Dikarya</taxon>
        <taxon>Ascomycota</taxon>
        <taxon>Taphrinomycotina</taxon>
        <taxon>Taphrinomycetes</taxon>
        <taxon>Taphrinales</taxon>
        <taxon>Protomycetaceae</taxon>
        <taxon>Protomyces</taxon>
    </lineage>
</organism>
<evidence type="ECO:0000313" key="3">
    <source>
        <dbReference type="EMBL" id="ORY82090.1"/>
    </source>
</evidence>
<evidence type="ECO:0000256" key="2">
    <source>
        <dbReference type="SAM" id="MobiDB-lite"/>
    </source>
</evidence>
<reference evidence="3 4" key="1">
    <citation type="submission" date="2016-07" db="EMBL/GenBank/DDBJ databases">
        <title>Pervasive Adenine N6-methylation of Active Genes in Fungi.</title>
        <authorList>
            <consortium name="DOE Joint Genome Institute"/>
            <person name="Mondo S.J."/>
            <person name="Dannebaum R.O."/>
            <person name="Kuo R.C."/>
            <person name="Labutti K."/>
            <person name="Haridas S."/>
            <person name="Kuo A."/>
            <person name="Salamov A."/>
            <person name="Ahrendt S.R."/>
            <person name="Lipzen A."/>
            <person name="Sullivan W."/>
            <person name="Andreopoulos W.B."/>
            <person name="Clum A."/>
            <person name="Lindquist E."/>
            <person name="Daum C."/>
            <person name="Ramamoorthy G.K."/>
            <person name="Gryganskyi A."/>
            <person name="Culley D."/>
            <person name="Magnuson J.K."/>
            <person name="James T.Y."/>
            <person name="O'Malley M.A."/>
            <person name="Stajich J.E."/>
            <person name="Spatafora J.W."/>
            <person name="Visel A."/>
            <person name="Grigoriev I.V."/>
        </authorList>
    </citation>
    <scope>NUCLEOTIDE SEQUENCE [LARGE SCALE GENOMIC DNA]</scope>
    <source>
        <strain evidence="3 4">12-1054</strain>
    </source>
</reference>
<proteinExistence type="predicted"/>
<gene>
    <name evidence="3" type="ORF">BCR37DRAFT_380024</name>
</gene>
<evidence type="ECO:0000313" key="4">
    <source>
        <dbReference type="Proteomes" id="UP000193685"/>
    </source>
</evidence>
<comment type="caution">
    <text evidence="3">The sequence shown here is derived from an EMBL/GenBank/DDBJ whole genome shotgun (WGS) entry which is preliminary data.</text>
</comment>
<dbReference type="STRING" id="56484.A0A1Y2FDT9"/>
<dbReference type="InterPro" id="IPR029058">
    <property type="entry name" value="AB_hydrolase_fold"/>
</dbReference>
<evidence type="ECO:0000256" key="1">
    <source>
        <dbReference type="ARBA" id="ARBA00022729"/>
    </source>
</evidence>
<accession>A0A1Y2FDT9</accession>
<dbReference type="OrthoDB" id="449091at2759"/>
<dbReference type="Proteomes" id="UP000193685">
    <property type="component" value="Unassembled WGS sequence"/>
</dbReference>
<keyword evidence="1" id="KW-0732">Signal</keyword>
<feature type="region of interest" description="Disordered" evidence="2">
    <location>
        <begin position="188"/>
        <end position="254"/>
    </location>
</feature>
<protein>
    <submittedName>
        <fullName evidence="3">Alpha/Beta hydrolase protein</fullName>
    </submittedName>
</protein>
<dbReference type="AlphaFoldDB" id="A0A1Y2FDT9"/>
<dbReference type="RefSeq" id="XP_040725224.1">
    <property type="nucleotide sequence ID" value="XM_040869401.1"/>
</dbReference>